<gene>
    <name evidence="2" type="ORF">FB466_1584</name>
</gene>
<organism evidence="2 3">
    <name type="scientific">Klugiella xanthotipulae</name>
    <dbReference type="NCBI Taxonomy" id="244735"/>
    <lineage>
        <taxon>Bacteria</taxon>
        <taxon>Bacillati</taxon>
        <taxon>Actinomycetota</taxon>
        <taxon>Actinomycetes</taxon>
        <taxon>Micrococcales</taxon>
        <taxon>Microbacteriaceae</taxon>
        <taxon>Klugiella</taxon>
    </lineage>
</organism>
<dbReference type="EMBL" id="VFPN01000002">
    <property type="protein sequence ID" value="TQM63324.1"/>
    <property type="molecule type" value="Genomic_DNA"/>
</dbReference>
<feature type="region of interest" description="Disordered" evidence="1">
    <location>
        <begin position="16"/>
        <end position="47"/>
    </location>
</feature>
<accession>A0A543HY92</accession>
<evidence type="ECO:0000256" key="1">
    <source>
        <dbReference type="SAM" id="MobiDB-lite"/>
    </source>
</evidence>
<keyword evidence="3" id="KW-1185">Reference proteome</keyword>
<sequence>MRSYLPTRIPLFHTAILRPHTHTKPTIPESRDLERNSDRNTQKKPSR</sequence>
<protein>
    <submittedName>
        <fullName evidence="2">Uncharacterized protein</fullName>
    </submittedName>
</protein>
<reference evidence="2 3" key="1">
    <citation type="submission" date="2019-06" db="EMBL/GenBank/DDBJ databases">
        <title>Sequencing the genomes of 1000 actinobacteria strains.</title>
        <authorList>
            <person name="Klenk H.-P."/>
        </authorList>
    </citation>
    <scope>NUCLEOTIDE SEQUENCE [LARGE SCALE GENOMIC DNA]</scope>
    <source>
        <strain evidence="2 3">DSM 18031</strain>
    </source>
</reference>
<dbReference type="Proteomes" id="UP000318331">
    <property type="component" value="Unassembled WGS sequence"/>
</dbReference>
<comment type="caution">
    <text evidence="2">The sequence shown here is derived from an EMBL/GenBank/DDBJ whole genome shotgun (WGS) entry which is preliminary data.</text>
</comment>
<evidence type="ECO:0000313" key="3">
    <source>
        <dbReference type="Proteomes" id="UP000318331"/>
    </source>
</evidence>
<dbReference type="AlphaFoldDB" id="A0A543HY92"/>
<name>A0A543HY92_9MICO</name>
<evidence type="ECO:0000313" key="2">
    <source>
        <dbReference type="EMBL" id="TQM63324.1"/>
    </source>
</evidence>
<feature type="compositionally biased region" description="Basic and acidic residues" evidence="1">
    <location>
        <begin position="29"/>
        <end position="41"/>
    </location>
</feature>
<proteinExistence type="predicted"/>